<reference evidence="9 10" key="1">
    <citation type="submission" date="2020-08" db="EMBL/GenBank/DDBJ databases">
        <title>Sequencing the genomes of 1000 actinobacteria strains.</title>
        <authorList>
            <person name="Klenk H.-P."/>
        </authorList>
    </citation>
    <scope>NUCLEOTIDE SEQUENCE [LARGE SCALE GENOMIC DNA]</scope>
    <source>
        <strain evidence="9 10">DSM 45582</strain>
    </source>
</reference>
<comment type="similarity">
    <text evidence="7">Belongs to the binding-protein-dependent transport system permease family.</text>
</comment>
<keyword evidence="4 7" id="KW-0812">Transmembrane</keyword>
<proteinExistence type="inferred from homology"/>
<evidence type="ECO:0000256" key="1">
    <source>
        <dbReference type="ARBA" id="ARBA00004651"/>
    </source>
</evidence>
<feature type="transmembrane region" description="Helical" evidence="7">
    <location>
        <begin position="181"/>
        <end position="200"/>
    </location>
</feature>
<accession>A0A840NRA8</accession>
<keyword evidence="3" id="KW-1003">Cell membrane</keyword>
<dbReference type="Proteomes" id="UP000580474">
    <property type="component" value="Unassembled WGS sequence"/>
</dbReference>
<dbReference type="GO" id="GO:0005886">
    <property type="term" value="C:plasma membrane"/>
    <property type="evidence" value="ECO:0007669"/>
    <property type="project" value="UniProtKB-SubCell"/>
</dbReference>
<dbReference type="PANTHER" id="PTHR43163">
    <property type="entry name" value="DIPEPTIDE TRANSPORT SYSTEM PERMEASE PROTEIN DPPB-RELATED"/>
    <property type="match status" value="1"/>
</dbReference>
<evidence type="ECO:0000256" key="4">
    <source>
        <dbReference type="ARBA" id="ARBA00022692"/>
    </source>
</evidence>
<keyword evidence="2 7" id="KW-0813">Transport</keyword>
<gene>
    <name evidence="9" type="ORF">BJ969_004730</name>
</gene>
<evidence type="ECO:0000256" key="5">
    <source>
        <dbReference type="ARBA" id="ARBA00022989"/>
    </source>
</evidence>
<dbReference type="EMBL" id="JACHIV010000001">
    <property type="protein sequence ID" value="MBB5071642.1"/>
    <property type="molecule type" value="Genomic_DNA"/>
</dbReference>
<dbReference type="InterPro" id="IPR000515">
    <property type="entry name" value="MetI-like"/>
</dbReference>
<evidence type="ECO:0000313" key="10">
    <source>
        <dbReference type="Proteomes" id="UP000580474"/>
    </source>
</evidence>
<dbReference type="PROSITE" id="PS50928">
    <property type="entry name" value="ABC_TM1"/>
    <property type="match status" value="1"/>
</dbReference>
<evidence type="ECO:0000313" key="9">
    <source>
        <dbReference type="EMBL" id="MBB5071642.1"/>
    </source>
</evidence>
<dbReference type="Pfam" id="PF19300">
    <property type="entry name" value="BPD_transp_1_N"/>
    <property type="match status" value="1"/>
</dbReference>
<evidence type="ECO:0000256" key="6">
    <source>
        <dbReference type="ARBA" id="ARBA00023136"/>
    </source>
</evidence>
<evidence type="ECO:0000256" key="7">
    <source>
        <dbReference type="RuleBase" id="RU363032"/>
    </source>
</evidence>
<feature type="domain" description="ABC transmembrane type-1" evidence="8">
    <location>
        <begin position="97"/>
        <end position="300"/>
    </location>
</feature>
<evidence type="ECO:0000259" key="8">
    <source>
        <dbReference type="PROSITE" id="PS50928"/>
    </source>
</evidence>
<evidence type="ECO:0000256" key="3">
    <source>
        <dbReference type="ARBA" id="ARBA00022475"/>
    </source>
</evidence>
<evidence type="ECO:0000256" key="2">
    <source>
        <dbReference type="ARBA" id="ARBA00022448"/>
    </source>
</evidence>
<feature type="transmembrane region" description="Helical" evidence="7">
    <location>
        <begin position="139"/>
        <end position="161"/>
    </location>
</feature>
<dbReference type="GO" id="GO:0055085">
    <property type="term" value="P:transmembrane transport"/>
    <property type="evidence" value="ECO:0007669"/>
    <property type="project" value="InterPro"/>
</dbReference>
<dbReference type="RefSeq" id="WP_343071562.1">
    <property type="nucleotide sequence ID" value="NZ_JACHIV010000001.1"/>
</dbReference>
<comment type="subcellular location">
    <subcellularLocation>
        <location evidence="1 7">Cell membrane</location>
        <topology evidence="1 7">Multi-pass membrane protein</topology>
    </subcellularLocation>
</comment>
<comment type="caution">
    <text evidence="9">The sequence shown here is derived from an EMBL/GenBank/DDBJ whole genome shotgun (WGS) entry which is preliminary data.</text>
</comment>
<dbReference type="Pfam" id="PF00528">
    <property type="entry name" value="BPD_transp_1"/>
    <property type="match status" value="1"/>
</dbReference>
<feature type="transmembrane region" description="Helical" evidence="7">
    <location>
        <begin position="249"/>
        <end position="267"/>
    </location>
</feature>
<organism evidence="9 10">
    <name type="scientific">Saccharopolyspora gloriosae</name>
    <dbReference type="NCBI Taxonomy" id="455344"/>
    <lineage>
        <taxon>Bacteria</taxon>
        <taxon>Bacillati</taxon>
        <taxon>Actinomycetota</taxon>
        <taxon>Actinomycetes</taxon>
        <taxon>Pseudonocardiales</taxon>
        <taxon>Pseudonocardiaceae</taxon>
        <taxon>Saccharopolyspora</taxon>
    </lineage>
</organism>
<feature type="transmembrane region" description="Helical" evidence="7">
    <location>
        <begin position="12"/>
        <end position="29"/>
    </location>
</feature>
<sequence>MNLPRYVFRRALLGVVQVFLAMVLVFLLTEALPGDAAVTAAGDNPDPAIIELMREQLGLNAPWWHRLGEWMFGAVQGDFGRSLVGPRSVVDIIGSSVGPTLLLAMLTLALVVPVSLGLGILAANREGRLVDRVITSTTLGLYSVPEFAMGILLVTVFAVQLGWFPPTAVGGSALLSRPEVLVLPVLVLLLRPICSLSRLIRAGMIEALHSGFVQQARRCGLPPLRVQLAHALPNAAVPAVQQLARTTDWLIGGVIVVEAIFVIPGLGTTLIEAVSARDLPVVQGLSLVLASVTVLVNLAADIVARLLAPAAEVDG</sequence>
<name>A0A840NRA8_9PSEU</name>
<protein>
    <submittedName>
        <fullName evidence="9">Peptide/nickel transport system permease protein</fullName>
    </submittedName>
</protein>
<dbReference type="InterPro" id="IPR035906">
    <property type="entry name" value="MetI-like_sf"/>
</dbReference>
<feature type="transmembrane region" description="Helical" evidence="7">
    <location>
        <begin position="101"/>
        <end position="123"/>
    </location>
</feature>
<dbReference type="Gene3D" id="1.10.3720.10">
    <property type="entry name" value="MetI-like"/>
    <property type="match status" value="1"/>
</dbReference>
<keyword evidence="10" id="KW-1185">Reference proteome</keyword>
<dbReference type="PANTHER" id="PTHR43163:SF3">
    <property type="entry name" value="PEPTIDE ABC TRANSPORTER PERMEASE PROTEIN"/>
    <property type="match status" value="1"/>
</dbReference>
<feature type="transmembrane region" description="Helical" evidence="7">
    <location>
        <begin position="287"/>
        <end position="308"/>
    </location>
</feature>
<dbReference type="AlphaFoldDB" id="A0A840NRA8"/>
<dbReference type="SUPFAM" id="SSF161098">
    <property type="entry name" value="MetI-like"/>
    <property type="match status" value="1"/>
</dbReference>
<keyword evidence="6 7" id="KW-0472">Membrane</keyword>
<dbReference type="CDD" id="cd06261">
    <property type="entry name" value="TM_PBP2"/>
    <property type="match status" value="1"/>
</dbReference>
<dbReference type="InterPro" id="IPR045621">
    <property type="entry name" value="BPD_transp_1_N"/>
</dbReference>
<keyword evidence="5 7" id="KW-1133">Transmembrane helix</keyword>